<proteinExistence type="predicted"/>
<organism evidence="2">
    <name type="scientific">Perkinsus marinus (strain ATCC 50983 / TXsc)</name>
    <dbReference type="NCBI Taxonomy" id="423536"/>
    <lineage>
        <taxon>Eukaryota</taxon>
        <taxon>Sar</taxon>
        <taxon>Alveolata</taxon>
        <taxon>Perkinsozoa</taxon>
        <taxon>Perkinsea</taxon>
        <taxon>Perkinsida</taxon>
        <taxon>Perkinsidae</taxon>
        <taxon>Perkinsus</taxon>
    </lineage>
</organism>
<dbReference type="AlphaFoldDB" id="C5KSE2"/>
<sequence length="68" mass="7664">MAKDQNTPAKAIVHKFKPRRGLKLDQGPLRATVDNYIAEKLSDMLTSDPKRYHHVGVTDLEEGQANFT</sequence>
<keyword evidence="2" id="KW-1185">Reference proteome</keyword>
<dbReference type="InParanoid" id="C5KSE2"/>
<name>C5KSE2_PERM5</name>
<gene>
    <name evidence="1" type="ORF">Pmar_PMAR022104</name>
</gene>
<dbReference type="EMBL" id="GG676034">
    <property type="protein sequence ID" value="EER12601.1"/>
    <property type="molecule type" value="Genomic_DNA"/>
</dbReference>
<evidence type="ECO:0000313" key="1">
    <source>
        <dbReference type="EMBL" id="EER12601.1"/>
    </source>
</evidence>
<evidence type="ECO:0000313" key="2">
    <source>
        <dbReference type="Proteomes" id="UP000007800"/>
    </source>
</evidence>
<dbReference type="Proteomes" id="UP000007800">
    <property type="component" value="Unassembled WGS sequence"/>
</dbReference>
<feature type="non-terminal residue" evidence="1">
    <location>
        <position position="68"/>
    </location>
</feature>
<dbReference type="RefSeq" id="XP_002780806.1">
    <property type="nucleotide sequence ID" value="XM_002780760.1"/>
</dbReference>
<reference evidence="1 2" key="1">
    <citation type="submission" date="2008-07" db="EMBL/GenBank/DDBJ databases">
        <authorList>
            <person name="El-Sayed N."/>
            <person name="Caler E."/>
            <person name="Inman J."/>
            <person name="Amedeo P."/>
            <person name="Hass B."/>
            <person name="Wortman J."/>
        </authorList>
    </citation>
    <scope>NUCLEOTIDE SEQUENCE [LARGE SCALE GENOMIC DNA]</scope>
    <source>
        <strain evidence="2">ATCC 50983 / TXsc</strain>
    </source>
</reference>
<accession>C5KSE2</accession>
<dbReference type="GeneID" id="9058307"/>
<protein>
    <submittedName>
        <fullName evidence="1">Uncharacterized protein</fullName>
    </submittedName>
</protein>